<evidence type="ECO:0000259" key="4">
    <source>
        <dbReference type="SMART" id="SM00429"/>
    </source>
</evidence>
<evidence type="ECO:0000313" key="6">
    <source>
        <dbReference type="Proteomes" id="UP001597440"/>
    </source>
</evidence>
<dbReference type="SMART" id="SM00429">
    <property type="entry name" value="IPT"/>
    <property type="match status" value="5"/>
</dbReference>
<proteinExistence type="predicted"/>
<dbReference type="Pfam" id="PF01833">
    <property type="entry name" value="TIG"/>
    <property type="match status" value="5"/>
</dbReference>
<feature type="domain" description="IPT/TIG" evidence="4">
    <location>
        <begin position="192"/>
        <end position="270"/>
    </location>
</feature>
<dbReference type="InterPro" id="IPR011042">
    <property type="entry name" value="6-blade_b-propeller_TolB-like"/>
</dbReference>
<dbReference type="EMBL" id="JBHULD010000014">
    <property type="protein sequence ID" value="MFD2555503.1"/>
    <property type="molecule type" value="Genomic_DNA"/>
</dbReference>
<evidence type="ECO:0000256" key="1">
    <source>
        <dbReference type="ARBA" id="ARBA00022729"/>
    </source>
</evidence>
<dbReference type="Pfam" id="PF01436">
    <property type="entry name" value="NHL"/>
    <property type="match status" value="1"/>
</dbReference>
<keyword evidence="6" id="KW-1185">Reference proteome</keyword>
<keyword evidence="1" id="KW-0732">Signal</keyword>
<feature type="repeat" description="NHL" evidence="3">
    <location>
        <begin position="453"/>
        <end position="479"/>
    </location>
</feature>
<evidence type="ECO:0000256" key="3">
    <source>
        <dbReference type="PROSITE-ProRule" id="PRU00504"/>
    </source>
</evidence>
<dbReference type="Gene3D" id="2.120.10.30">
    <property type="entry name" value="TolB, C-terminal domain"/>
    <property type="match status" value="1"/>
</dbReference>
<dbReference type="SUPFAM" id="SSF81296">
    <property type="entry name" value="E set domains"/>
    <property type="match status" value="5"/>
</dbReference>
<dbReference type="InterPro" id="IPR001258">
    <property type="entry name" value="NHL_repeat"/>
</dbReference>
<sequence>MMKKITVLFLLLITVILGCEKKENLGLQPEIKIESYYPNSGKSGTLVTIAGSGLSASISDYQVSVGDKSAEIISATDKAVVFRVPQGESTANIILKFGDKTWEVGSYSFQELTVSRIFPTNGSAGTQVRIEGEGFGSTDNPAEVFMNGKKALVVSASDKVIVAEVPEEAGYGPVEVKVDGKRSKGQNFKYQSVSNIKPLTGGKGTKVTITGTGFEENLTDNVVDFNGKKAIVLEASATQLLVIAPDEVSTGPLSVNINTQKITGPAFTVVGKPIIGAVSPLSGPKGAEMTINGELFSTVLDENKVFINNVLVPLKSATANQIKLMLPGGTGSGTIRVVVNDQTGNGPEFKDQNLGILKMTPDNGLAGTTVTITGTGFSTQASDNKVYFNGVLSAVKSATETQLVLDAPQGFTTGEVRIAVNGQEALAPTKFRRAGVVTLAGGPGTSLFADYMTGIAVDQQGNVYVTDTNNKQVKKISPSGAVSVLQVNGSDAKFNRPFGIVIDKNNTIYIGDSGTNEVIKITASGQRSVYVSGFSPAHMDLDNQGNLYVSINAFSQGVNKVIPSGSFTKMTGPSWVNTRPAVDDVGNFYYGDQNTNSNNGVGRIASNGTRTDPWVGNSDGGYQDAVGGEARFNGISAVAYNAGKLFVAEGSTVNIRQVDIGTRMVTTLYKSNGRGFVDGSLIDAKFNSMTDIATDKEGNVYVLDASNRAIRKIFFQ</sequence>
<feature type="domain" description="IPT/TIG" evidence="4">
    <location>
        <begin position="353"/>
        <end position="432"/>
    </location>
</feature>
<dbReference type="CDD" id="cd00102">
    <property type="entry name" value="IPT"/>
    <property type="match status" value="1"/>
</dbReference>
<feature type="domain" description="IPT/TIG" evidence="4">
    <location>
        <begin position="272"/>
        <end position="350"/>
    </location>
</feature>
<accession>A0ABW5L3Y3</accession>
<dbReference type="PROSITE" id="PS51257">
    <property type="entry name" value="PROKAR_LIPOPROTEIN"/>
    <property type="match status" value="1"/>
</dbReference>
<dbReference type="Proteomes" id="UP001597440">
    <property type="component" value="Unassembled WGS sequence"/>
</dbReference>
<dbReference type="InterPro" id="IPR013783">
    <property type="entry name" value="Ig-like_fold"/>
</dbReference>
<feature type="domain" description="IPT/TIG" evidence="4">
    <location>
        <begin position="111"/>
        <end position="191"/>
    </location>
</feature>
<evidence type="ECO:0000256" key="2">
    <source>
        <dbReference type="ARBA" id="ARBA00022737"/>
    </source>
</evidence>
<keyword evidence="2" id="KW-0677">Repeat</keyword>
<dbReference type="RefSeq" id="WP_210353825.1">
    <property type="nucleotide sequence ID" value="NZ_JAEQMU010000001.1"/>
</dbReference>
<dbReference type="PROSITE" id="PS51125">
    <property type="entry name" value="NHL"/>
    <property type="match status" value="1"/>
</dbReference>
<dbReference type="Gene3D" id="2.60.40.10">
    <property type="entry name" value="Immunoglobulins"/>
    <property type="match status" value="5"/>
</dbReference>
<dbReference type="Gene3D" id="2.40.10.500">
    <property type="match status" value="1"/>
</dbReference>
<dbReference type="PANTHER" id="PTHR46769">
    <property type="entry name" value="POLYCYSTIC KIDNEY AND HEPATIC DISEASE 1 (AUTOSOMAL RECESSIVE)-LIKE 1"/>
    <property type="match status" value="1"/>
</dbReference>
<protein>
    <submittedName>
        <fullName evidence="5">IPT/TIG domain-containing protein</fullName>
    </submittedName>
</protein>
<dbReference type="CDD" id="cd00603">
    <property type="entry name" value="IPT_PCSR"/>
    <property type="match status" value="3"/>
</dbReference>
<gene>
    <name evidence="5" type="ORF">ACFSQW_13940</name>
</gene>
<dbReference type="InterPro" id="IPR052387">
    <property type="entry name" value="Fibrocystin"/>
</dbReference>
<evidence type="ECO:0000313" key="5">
    <source>
        <dbReference type="EMBL" id="MFD2555503.1"/>
    </source>
</evidence>
<organism evidence="5 6">
    <name type="scientific">Sphingobacterium tabacisoli</name>
    <dbReference type="NCBI Taxonomy" id="2044855"/>
    <lineage>
        <taxon>Bacteria</taxon>
        <taxon>Pseudomonadati</taxon>
        <taxon>Bacteroidota</taxon>
        <taxon>Sphingobacteriia</taxon>
        <taxon>Sphingobacteriales</taxon>
        <taxon>Sphingobacteriaceae</taxon>
        <taxon>Sphingobacterium</taxon>
    </lineage>
</organism>
<comment type="caution">
    <text evidence="5">The sequence shown here is derived from an EMBL/GenBank/DDBJ whole genome shotgun (WGS) entry which is preliminary data.</text>
</comment>
<dbReference type="PANTHER" id="PTHR46769:SF2">
    <property type="entry name" value="FIBROCYSTIN-L ISOFORM 2 PRECURSOR-RELATED"/>
    <property type="match status" value="1"/>
</dbReference>
<dbReference type="InterPro" id="IPR002909">
    <property type="entry name" value="IPT_dom"/>
</dbReference>
<feature type="domain" description="IPT/TIG" evidence="4">
    <location>
        <begin position="30"/>
        <end position="110"/>
    </location>
</feature>
<dbReference type="SUPFAM" id="SSF101898">
    <property type="entry name" value="NHL repeat"/>
    <property type="match status" value="1"/>
</dbReference>
<name>A0ABW5L3Y3_9SPHI</name>
<dbReference type="InterPro" id="IPR014756">
    <property type="entry name" value="Ig_E-set"/>
</dbReference>
<reference evidence="6" key="1">
    <citation type="journal article" date="2019" name="Int. J. Syst. Evol. Microbiol.">
        <title>The Global Catalogue of Microorganisms (GCM) 10K type strain sequencing project: providing services to taxonomists for standard genome sequencing and annotation.</title>
        <authorList>
            <consortium name="The Broad Institute Genomics Platform"/>
            <consortium name="The Broad Institute Genome Sequencing Center for Infectious Disease"/>
            <person name="Wu L."/>
            <person name="Ma J."/>
        </authorList>
    </citation>
    <scope>NUCLEOTIDE SEQUENCE [LARGE SCALE GENOMIC DNA]</scope>
    <source>
        <strain evidence="6">KCTC 52298</strain>
    </source>
</reference>